<evidence type="ECO:0000256" key="1">
    <source>
        <dbReference type="SAM" id="SignalP"/>
    </source>
</evidence>
<evidence type="ECO:0000313" key="3">
    <source>
        <dbReference type="Proteomes" id="UP001530377"/>
    </source>
</evidence>
<proteinExistence type="predicted"/>
<evidence type="ECO:0000313" key="2">
    <source>
        <dbReference type="EMBL" id="KAL3821922.1"/>
    </source>
</evidence>
<dbReference type="AlphaFoldDB" id="A0ABD3SBU8"/>
<sequence>MNSLLLVVFAVAVVPGGAFVPSTGAVGHKNDIVSPTSSMGTSNDVDVDVGVSPSRSHSRSHEVESARRRAIFGSIVASTSAYSMVASSPLRPTPPMAYAIDTYLTEPTEEFKESERQRLEFRRVQLALKGDFVKVLARLTGESNTESELIGDLVELRELVVRTGGLPLGIKKEDMYKVIRSKKAKGYWPTNVEIAYQKLKSEIAYQQSPNTEKDMENPL</sequence>
<keyword evidence="3" id="KW-1185">Reference proteome</keyword>
<name>A0ABD3SBU8_9STRA</name>
<feature type="chain" id="PRO_5044767182" evidence="1">
    <location>
        <begin position="19"/>
        <end position="219"/>
    </location>
</feature>
<organism evidence="2 3">
    <name type="scientific">Cyclostephanos tholiformis</name>
    <dbReference type="NCBI Taxonomy" id="382380"/>
    <lineage>
        <taxon>Eukaryota</taxon>
        <taxon>Sar</taxon>
        <taxon>Stramenopiles</taxon>
        <taxon>Ochrophyta</taxon>
        <taxon>Bacillariophyta</taxon>
        <taxon>Coscinodiscophyceae</taxon>
        <taxon>Thalassiosirophycidae</taxon>
        <taxon>Stephanodiscales</taxon>
        <taxon>Stephanodiscaceae</taxon>
        <taxon>Cyclostephanos</taxon>
    </lineage>
</organism>
<reference evidence="2 3" key="1">
    <citation type="submission" date="2024-10" db="EMBL/GenBank/DDBJ databases">
        <title>Updated reference genomes for cyclostephanoid diatoms.</title>
        <authorList>
            <person name="Roberts W.R."/>
            <person name="Alverson A.J."/>
        </authorList>
    </citation>
    <scope>NUCLEOTIDE SEQUENCE [LARGE SCALE GENOMIC DNA]</scope>
    <source>
        <strain evidence="2 3">AJA228-03</strain>
    </source>
</reference>
<keyword evidence="1" id="KW-0732">Signal</keyword>
<gene>
    <name evidence="2" type="ORF">ACHAXA_008962</name>
</gene>
<protein>
    <submittedName>
        <fullName evidence="2">Uncharacterized protein</fullName>
    </submittedName>
</protein>
<feature type="signal peptide" evidence="1">
    <location>
        <begin position="1"/>
        <end position="18"/>
    </location>
</feature>
<accession>A0ABD3SBU8</accession>
<comment type="caution">
    <text evidence="2">The sequence shown here is derived from an EMBL/GenBank/DDBJ whole genome shotgun (WGS) entry which is preliminary data.</text>
</comment>
<dbReference type="Proteomes" id="UP001530377">
    <property type="component" value="Unassembled WGS sequence"/>
</dbReference>
<dbReference type="EMBL" id="JALLPB020000079">
    <property type="protein sequence ID" value="KAL3821922.1"/>
    <property type="molecule type" value="Genomic_DNA"/>
</dbReference>